<evidence type="ECO:0000259" key="1">
    <source>
        <dbReference type="Pfam" id="PF01636"/>
    </source>
</evidence>
<comment type="caution">
    <text evidence="2">The sequence shown here is derived from an EMBL/GenBank/DDBJ whole genome shotgun (WGS) entry which is preliminary data.</text>
</comment>
<name>A0ABQ8K6V1_9APHY</name>
<dbReference type="GeneID" id="71998006"/>
<dbReference type="EMBL" id="JADCUA010000020">
    <property type="protein sequence ID" value="KAH9832963.1"/>
    <property type="molecule type" value="Genomic_DNA"/>
</dbReference>
<dbReference type="PANTHER" id="PTHR21310:SF55">
    <property type="entry name" value="AMINOGLYCOSIDE PHOSPHOTRANSFERASE DOMAIN-CONTAINING PROTEIN"/>
    <property type="match status" value="1"/>
</dbReference>
<dbReference type="CDD" id="cd05120">
    <property type="entry name" value="APH_ChoK_like"/>
    <property type="match status" value="1"/>
</dbReference>
<keyword evidence="3" id="KW-1185">Reference proteome</keyword>
<dbReference type="InterPro" id="IPR011009">
    <property type="entry name" value="Kinase-like_dom_sf"/>
</dbReference>
<dbReference type="PANTHER" id="PTHR21310">
    <property type="entry name" value="AMINOGLYCOSIDE PHOSPHOTRANSFERASE-RELATED-RELATED"/>
    <property type="match status" value="1"/>
</dbReference>
<dbReference type="Proteomes" id="UP000814176">
    <property type="component" value="Unassembled WGS sequence"/>
</dbReference>
<feature type="domain" description="Aminoglycoside phosphotransferase" evidence="1">
    <location>
        <begin position="11"/>
        <end position="196"/>
    </location>
</feature>
<reference evidence="2 3" key="1">
    <citation type="journal article" date="2021" name="Environ. Microbiol.">
        <title>Gene family expansions and transcriptome signatures uncover fungal adaptations to wood decay.</title>
        <authorList>
            <person name="Hage H."/>
            <person name="Miyauchi S."/>
            <person name="Viragh M."/>
            <person name="Drula E."/>
            <person name="Min B."/>
            <person name="Chaduli D."/>
            <person name="Navarro D."/>
            <person name="Favel A."/>
            <person name="Norest M."/>
            <person name="Lesage-Meessen L."/>
            <person name="Balint B."/>
            <person name="Merenyi Z."/>
            <person name="de Eugenio L."/>
            <person name="Morin E."/>
            <person name="Martinez A.T."/>
            <person name="Baldrian P."/>
            <person name="Stursova M."/>
            <person name="Martinez M.J."/>
            <person name="Novotny C."/>
            <person name="Magnuson J.K."/>
            <person name="Spatafora J.W."/>
            <person name="Maurice S."/>
            <person name="Pangilinan J."/>
            <person name="Andreopoulos W."/>
            <person name="LaButti K."/>
            <person name="Hundley H."/>
            <person name="Na H."/>
            <person name="Kuo A."/>
            <person name="Barry K."/>
            <person name="Lipzen A."/>
            <person name="Henrissat B."/>
            <person name="Riley R."/>
            <person name="Ahrendt S."/>
            <person name="Nagy L.G."/>
            <person name="Grigoriev I.V."/>
            <person name="Martin F."/>
            <person name="Rosso M.N."/>
        </authorList>
    </citation>
    <scope>NUCLEOTIDE SEQUENCE [LARGE SCALE GENOMIC DNA]</scope>
    <source>
        <strain evidence="2 3">CIRM-BRFM 1785</strain>
    </source>
</reference>
<dbReference type="SUPFAM" id="SSF56112">
    <property type="entry name" value="Protein kinase-like (PK-like)"/>
    <property type="match status" value="1"/>
</dbReference>
<evidence type="ECO:0000313" key="2">
    <source>
        <dbReference type="EMBL" id="KAH9832963.1"/>
    </source>
</evidence>
<evidence type="ECO:0000313" key="3">
    <source>
        <dbReference type="Proteomes" id="UP000814176"/>
    </source>
</evidence>
<sequence length="213" mass="24895">MRMVSSCTRIPVPRIWTHFVWDERRYIVMSRVRGVELSSVWRTAGTQFKEAVAAQLANHFKELRTLRTPYGSRICSILGGPVRDFRLQYRHTGPFEDEDDFNHHGARFNHDIEFLPADMQELVAAAHSIKHDIVFTHGDLALRNIMVDGATVTAIVDWECAGWFPEHWEYCKSIFAAEWGEERDPWLRRALPVYYLEAEADSMLVRHLWRPLV</sequence>
<gene>
    <name evidence="2" type="ORF">C8Q71DRAFT_246055</name>
</gene>
<protein>
    <submittedName>
        <fullName evidence="2">Kinase-like domain-containing protein</fullName>
    </submittedName>
</protein>
<accession>A0ABQ8K6V1</accession>
<dbReference type="InterPro" id="IPR051678">
    <property type="entry name" value="AGP_Transferase"/>
</dbReference>
<dbReference type="RefSeq" id="XP_047775729.1">
    <property type="nucleotide sequence ID" value="XM_047917274.1"/>
</dbReference>
<dbReference type="Pfam" id="PF01636">
    <property type="entry name" value="APH"/>
    <property type="match status" value="1"/>
</dbReference>
<organism evidence="2 3">
    <name type="scientific">Rhodofomes roseus</name>
    <dbReference type="NCBI Taxonomy" id="34475"/>
    <lineage>
        <taxon>Eukaryota</taxon>
        <taxon>Fungi</taxon>
        <taxon>Dikarya</taxon>
        <taxon>Basidiomycota</taxon>
        <taxon>Agaricomycotina</taxon>
        <taxon>Agaricomycetes</taxon>
        <taxon>Polyporales</taxon>
        <taxon>Rhodofomes</taxon>
    </lineage>
</organism>
<dbReference type="InterPro" id="IPR002575">
    <property type="entry name" value="Aminoglycoside_PTrfase"/>
</dbReference>
<dbReference type="Gene3D" id="3.90.1200.10">
    <property type="match status" value="1"/>
</dbReference>
<proteinExistence type="predicted"/>